<keyword evidence="9" id="KW-0732">Signal</keyword>
<dbReference type="EnsemblMetazoa" id="SCAU006494-RA">
    <property type="protein sequence ID" value="SCAU006494-PA"/>
    <property type="gene ID" value="SCAU006494"/>
</dbReference>
<evidence type="ECO:0000256" key="3">
    <source>
        <dbReference type="ARBA" id="ARBA00007357"/>
    </source>
</evidence>
<dbReference type="InterPro" id="IPR008753">
    <property type="entry name" value="Peptidase_M13_N"/>
</dbReference>
<dbReference type="InterPro" id="IPR042089">
    <property type="entry name" value="Peptidase_M13_dom_2"/>
</dbReference>
<comment type="subcellular location">
    <subcellularLocation>
        <location evidence="2">Cell membrane</location>
        <topology evidence="2">Single-pass type II membrane protein</topology>
    </subcellularLocation>
</comment>
<dbReference type="Pfam" id="PF01431">
    <property type="entry name" value="Peptidase_M13"/>
    <property type="match status" value="1"/>
</dbReference>
<evidence type="ECO:0000259" key="11">
    <source>
        <dbReference type="Pfam" id="PF05649"/>
    </source>
</evidence>
<dbReference type="GO" id="GO:0016485">
    <property type="term" value="P:protein processing"/>
    <property type="evidence" value="ECO:0007669"/>
    <property type="project" value="TreeGrafter"/>
</dbReference>
<evidence type="ECO:0008006" key="14">
    <source>
        <dbReference type="Google" id="ProtNLM"/>
    </source>
</evidence>
<dbReference type="GO" id="GO:0046872">
    <property type="term" value="F:metal ion binding"/>
    <property type="evidence" value="ECO:0007669"/>
    <property type="project" value="UniProtKB-KW"/>
</dbReference>
<evidence type="ECO:0000256" key="8">
    <source>
        <dbReference type="ARBA" id="ARBA00023049"/>
    </source>
</evidence>
<dbReference type="KEGG" id="scac:106093071"/>
<accession>A0A1I8PBF4</accession>
<sequence length="654" mass="76090">MDFNQIFLVFVAIVLVNYQPLSAGDSNKMLNSKYLNIIAHSMDALVDPCENFYQHACGKWQEYYKVPQAKYTEMLGKASYLASTELGRYLKRAKVDDKPAFVQKAAKLFKSCLDMENFDHLRYVKWMKEQGNLTWPVPGKPRTKTDKFDWVNTLGVMRRFGLNGILIEEDLQEREGEANRMLIYLDKPEKGDSFDLLTYQNLKDLTQSMSVALTAISFETLWEEISDIEERLLEMNEIEANEIDAHPIEVKDLPYPWMYKYLCTLLNCTSLDPHMEVYILNTPYMEALNSLVKDFKGYHMCKYLGIRFLWHLHQDSPTEFRSWECAAAARSLMPLAMNWIYAGQHPELNAITTEIQTIFNEIVFGFNRTLNENKMQLTDHALHFLMVKLNTLQLKVGNLPLQGSVEILETFYSNTDLSPVDFYGNHLKLLEFFFKAKHSYLEADSSPSNSNQYFYLEDSEDGQSASPFYVSRKNIVLIPFMALREPVFHLDYDPVYKYSALGSVIGHEIFHAFDYTHLQIDANGNDNHREYKQILDSPFFHDNYHHFLDFNSESADERLSDISGLRYAYESFVAQYPAAVSEKIFLHGEQKELVKIFFLNFAQYYCDSDPDSDDEHGRVSDRVNEALANLKQFSEVYKCPDQSRMNPSKKCELW</sequence>
<dbReference type="SUPFAM" id="SSF55486">
    <property type="entry name" value="Metalloproteases ('zincins'), catalytic domain"/>
    <property type="match status" value="1"/>
</dbReference>
<dbReference type="Gene3D" id="1.10.1380.10">
    <property type="entry name" value="Neutral endopeptidase , domain2"/>
    <property type="match status" value="1"/>
</dbReference>
<name>A0A1I8PBF4_STOCA</name>
<dbReference type="OrthoDB" id="7842934at2759"/>
<evidence type="ECO:0000256" key="6">
    <source>
        <dbReference type="ARBA" id="ARBA00022801"/>
    </source>
</evidence>
<keyword evidence="4" id="KW-0645">Protease</keyword>
<dbReference type="PANTHER" id="PTHR11733:SF133">
    <property type="entry name" value="PHOSPHATE-REGULATING NEUTRAL ENDOPEPTIDASE PHEX"/>
    <property type="match status" value="1"/>
</dbReference>
<evidence type="ECO:0000256" key="9">
    <source>
        <dbReference type="SAM" id="SignalP"/>
    </source>
</evidence>
<proteinExistence type="inferred from homology"/>
<dbReference type="PANTHER" id="PTHR11733">
    <property type="entry name" value="ZINC METALLOPROTEASE FAMILY M13 NEPRILYSIN-RELATED"/>
    <property type="match status" value="1"/>
</dbReference>
<dbReference type="Proteomes" id="UP000095300">
    <property type="component" value="Unassembled WGS sequence"/>
</dbReference>
<dbReference type="GO" id="GO:0004222">
    <property type="term" value="F:metalloendopeptidase activity"/>
    <property type="evidence" value="ECO:0007669"/>
    <property type="project" value="InterPro"/>
</dbReference>
<comment type="similarity">
    <text evidence="3">Belongs to the peptidase M13 family.</text>
</comment>
<evidence type="ECO:0000313" key="13">
    <source>
        <dbReference type="Proteomes" id="UP000095300"/>
    </source>
</evidence>
<feature type="domain" description="Peptidase M13 N-terminal" evidence="11">
    <location>
        <begin position="48"/>
        <end position="397"/>
    </location>
</feature>
<keyword evidence="6" id="KW-0378">Hydrolase</keyword>
<keyword evidence="13" id="KW-1185">Reference proteome</keyword>
<dbReference type="VEuPathDB" id="VectorBase:SCAU006494"/>
<evidence type="ECO:0000256" key="4">
    <source>
        <dbReference type="ARBA" id="ARBA00022670"/>
    </source>
</evidence>
<dbReference type="InterPro" id="IPR018497">
    <property type="entry name" value="Peptidase_M13_C"/>
</dbReference>
<feature type="domain" description="Peptidase M13 C-terminal" evidence="10">
    <location>
        <begin position="468"/>
        <end position="653"/>
    </location>
</feature>
<dbReference type="InterPro" id="IPR024079">
    <property type="entry name" value="MetalloPept_cat_dom_sf"/>
</dbReference>
<reference evidence="12" key="1">
    <citation type="submission" date="2020-05" db="UniProtKB">
        <authorList>
            <consortium name="EnsemblMetazoa"/>
        </authorList>
    </citation>
    <scope>IDENTIFICATION</scope>
    <source>
        <strain evidence="12">USDA</strain>
    </source>
</reference>
<keyword evidence="5" id="KW-0479">Metal-binding</keyword>
<comment type="cofactor">
    <cofactor evidence="1">
        <name>Zn(2+)</name>
        <dbReference type="ChEBI" id="CHEBI:29105"/>
    </cofactor>
</comment>
<evidence type="ECO:0000256" key="5">
    <source>
        <dbReference type="ARBA" id="ARBA00022723"/>
    </source>
</evidence>
<protein>
    <recommendedName>
        <fullName evidence="14">Peptidase M13 C-terminal domain-containing protein</fullName>
    </recommendedName>
</protein>
<dbReference type="PRINTS" id="PR00786">
    <property type="entry name" value="NEPRILYSIN"/>
</dbReference>
<gene>
    <name evidence="12" type="primary">106093071</name>
</gene>
<feature type="signal peptide" evidence="9">
    <location>
        <begin position="1"/>
        <end position="23"/>
    </location>
</feature>
<feature type="chain" id="PRO_5009326350" description="Peptidase M13 C-terminal domain-containing protein" evidence="9">
    <location>
        <begin position="24"/>
        <end position="654"/>
    </location>
</feature>
<dbReference type="Gene3D" id="3.40.390.10">
    <property type="entry name" value="Collagenase (Catalytic Domain)"/>
    <property type="match status" value="1"/>
</dbReference>
<keyword evidence="8" id="KW-0482">Metalloprotease</keyword>
<dbReference type="InterPro" id="IPR000718">
    <property type="entry name" value="Peptidase_M13"/>
</dbReference>
<evidence type="ECO:0000259" key="10">
    <source>
        <dbReference type="Pfam" id="PF01431"/>
    </source>
</evidence>
<keyword evidence="7" id="KW-0862">Zinc</keyword>
<dbReference type="GO" id="GO:0005886">
    <property type="term" value="C:plasma membrane"/>
    <property type="evidence" value="ECO:0007669"/>
    <property type="project" value="UniProtKB-SubCell"/>
</dbReference>
<evidence type="ECO:0000256" key="1">
    <source>
        <dbReference type="ARBA" id="ARBA00001947"/>
    </source>
</evidence>
<dbReference type="AlphaFoldDB" id="A0A1I8PBF4"/>
<evidence type="ECO:0000256" key="7">
    <source>
        <dbReference type="ARBA" id="ARBA00022833"/>
    </source>
</evidence>
<dbReference type="PROSITE" id="PS51885">
    <property type="entry name" value="NEPRILYSIN"/>
    <property type="match status" value="1"/>
</dbReference>
<dbReference type="Pfam" id="PF05649">
    <property type="entry name" value="Peptidase_M13_N"/>
    <property type="match status" value="1"/>
</dbReference>
<evidence type="ECO:0000256" key="2">
    <source>
        <dbReference type="ARBA" id="ARBA00004401"/>
    </source>
</evidence>
<evidence type="ECO:0000313" key="12">
    <source>
        <dbReference type="EnsemblMetazoa" id="SCAU006494-PA"/>
    </source>
</evidence>
<organism evidence="12 13">
    <name type="scientific">Stomoxys calcitrans</name>
    <name type="common">Stable fly</name>
    <name type="synonym">Conops calcitrans</name>
    <dbReference type="NCBI Taxonomy" id="35570"/>
    <lineage>
        <taxon>Eukaryota</taxon>
        <taxon>Metazoa</taxon>
        <taxon>Ecdysozoa</taxon>
        <taxon>Arthropoda</taxon>
        <taxon>Hexapoda</taxon>
        <taxon>Insecta</taxon>
        <taxon>Pterygota</taxon>
        <taxon>Neoptera</taxon>
        <taxon>Endopterygota</taxon>
        <taxon>Diptera</taxon>
        <taxon>Brachycera</taxon>
        <taxon>Muscomorpha</taxon>
        <taxon>Muscoidea</taxon>
        <taxon>Muscidae</taxon>
        <taxon>Stomoxys</taxon>
    </lineage>
</organism>